<reference evidence="2" key="1">
    <citation type="journal article" date="2020" name="Stud. Mycol.">
        <title>101 Dothideomycetes genomes: a test case for predicting lifestyles and emergence of pathogens.</title>
        <authorList>
            <person name="Haridas S."/>
            <person name="Albert R."/>
            <person name="Binder M."/>
            <person name="Bloem J."/>
            <person name="Labutti K."/>
            <person name="Salamov A."/>
            <person name="Andreopoulos B."/>
            <person name="Baker S."/>
            <person name="Barry K."/>
            <person name="Bills G."/>
            <person name="Bluhm B."/>
            <person name="Cannon C."/>
            <person name="Castanera R."/>
            <person name="Culley D."/>
            <person name="Daum C."/>
            <person name="Ezra D."/>
            <person name="Gonzalez J."/>
            <person name="Henrissat B."/>
            <person name="Kuo A."/>
            <person name="Liang C."/>
            <person name="Lipzen A."/>
            <person name="Lutzoni F."/>
            <person name="Magnuson J."/>
            <person name="Mondo S."/>
            <person name="Nolan M."/>
            <person name="Ohm R."/>
            <person name="Pangilinan J."/>
            <person name="Park H.-J."/>
            <person name="Ramirez L."/>
            <person name="Alfaro M."/>
            <person name="Sun H."/>
            <person name="Tritt A."/>
            <person name="Yoshinaga Y."/>
            <person name="Zwiers L.-H."/>
            <person name="Turgeon B."/>
            <person name="Goodwin S."/>
            <person name="Spatafora J."/>
            <person name="Crous P."/>
            <person name="Grigoriev I."/>
        </authorList>
    </citation>
    <scope>NUCLEOTIDE SEQUENCE</scope>
    <source>
        <strain evidence="2">CBS 101060</strain>
    </source>
</reference>
<sequence length="207" mass="23393">MRHKIQILSNSPSLLSHGVALVPRDTPNPPQPRTIDNRDYDKVLALTAIVRGNGLVRVLRGSTDGEKEVSFLFRKMVHNFDKGSERSKRGGEMDEEEGDWGGDGGEVDEEEVEREEEDTPREDLVDEDADEEDLGLDDTAFYSDGFEEEQRDEADEDEVDEDDDEDDDEIYYNTENRVENEGVEEYESEGFEDGGLDPGTMGNTEYA</sequence>
<feature type="compositionally biased region" description="Acidic residues" evidence="1">
    <location>
        <begin position="93"/>
        <end position="136"/>
    </location>
</feature>
<evidence type="ECO:0000313" key="2">
    <source>
        <dbReference type="EMBL" id="KAF2841280.1"/>
    </source>
</evidence>
<comment type="caution">
    <text evidence="2">The sequence shown here is derived from an EMBL/GenBank/DDBJ whole genome shotgun (WGS) entry which is preliminary data.</text>
</comment>
<feature type="region of interest" description="Disordered" evidence="1">
    <location>
        <begin position="82"/>
        <end position="207"/>
    </location>
</feature>
<protein>
    <submittedName>
        <fullName evidence="2">Uncharacterized protein</fullName>
    </submittedName>
</protein>
<gene>
    <name evidence="2" type="ORF">M501DRAFT_535763</name>
</gene>
<dbReference type="EMBL" id="MU006091">
    <property type="protein sequence ID" value="KAF2841280.1"/>
    <property type="molecule type" value="Genomic_DNA"/>
</dbReference>
<feature type="compositionally biased region" description="Acidic residues" evidence="1">
    <location>
        <begin position="181"/>
        <end position="195"/>
    </location>
</feature>
<organism evidence="2 3">
    <name type="scientific">Patellaria atrata CBS 101060</name>
    <dbReference type="NCBI Taxonomy" id="1346257"/>
    <lineage>
        <taxon>Eukaryota</taxon>
        <taxon>Fungi</taxon>
        <taxon>Dikarya</taxon>
        <taxon>Ascomycota</taxon>
        <taxon>Pezizomycotina</taxon>
        <taxon>Dothideomycetes</taxon>
        <taxon>Dothideomycetes incertae sedis</taxon>
        <taxon>Patellariales</taxon>
        <taxon>Patellariaceae</taxon>
        <taxon>Patellaria</taxon>
    </lineage>
</organism>
<dbReference type="AlphaFoldDB" id="A0A9P4SGE0"/>
<feature type="compositionally biased region" description="Acidic residues" evidence="1">
    <location>
        <begin position="145"/>
        <end position="170"/>
    </location>
</feature>
<dbReference type="Proteomes" id="UP000799429">
    <property type="component" value="Unassembled WGS sequence"/>
</dbReference>
<proteinExistence type="predicted"/>
<name>A0A9P4SGE0_9PEZI</name>
<feature type="compositionally biased region" description="Basic and acidic residues" evidence="1">
    <location>
        <begin position="82"/>
        <end position="92"/>
    </location>
</feature>
<evidence type="ECO:0000256" key="1">
    <source>
        <dbReference type="SAM" id="MobiDB-lite"/>
    </source>
</evidence>
<evidence type="ECO:0000313" key="3">
    <source>
        <dbReference type="Proteomes" id="UP000799429"/>
    </source>
</evidence>
<keyword evidence="3" id="KW-1185">Reference proteome</keyword>
<accession>A0A9P4SGE0</accession>